<gene>
    <name evidence="1" type="ORF">CPHO_07165</name>
</gene>
<dbReference type="KEGG" id="cpho:CPHO_07165"/>
<name>A0A1L7D3M5_9CORY</name>
<keyword evidence="2" id="KW-1185">Reference proteome</keyword>
<dbReference type="AlphaFoldDB" id="A0A1L7D3M5"/>
<dbReference type="RefSeq" id="WP_075734459.1">
    <property type="nucleotide sequence ID" value="NZ_CP009249.1"/>
</dbReference>
<organism evidence="1 2">
    <name type="scientific">Corynebacterium phocae</name>
    <dbReference type="NCBI Taxonomy" id="161895"/>
    <lineage>
        <taxon>Bacteria</taxon>
        <taxon>Bacillati</taxon>
        <taxon>Actinomycetota</taxon>
        <taxon>Actinomycetes</taxon>
        <taxon>Mycobacteriales</taxon>
        <taxon>Corynebacteriaceae</taxon>
        <taxon>Corynebacterium</taxon>
    </lineage>
</organism>
<protein>
    <submittedName>
        <fullName evidence="1">Uncharacterized protein</fullName>
    </submittedName>
</protein>
<accession>A0A1L7D3M5</accession>
<proteinExistence type="predicted"/>
<sequence length="197" mass="22038">MEQTIRTLVRKLEVRFTLAESLKTVGAARAERPMNTSGRLGPSSPGRDDVMNLTVELELRLFEFVCDAKRFITPARIIPKNWEPLLAWLSFHSAGLAELEEEYVAGLVDELRYQIKKLDKLLNPDAPLKLGSEPWRPAGHIVAAAAAYGFRVTPGQLRQLVFRGVIDSRPGGARNLYRASQVLAYLRGEPTEKDTPQ</sequence>
<evidence type="ECO:0000313" key="2">
    <source>
        <dbReference type="Proteomes" id="UP000185491"/>
    </source>
</evidence>
<dbReference type="STRING" id="161895.CPHO_07165"/>
<dbReference type="Proteomes" id="UP000185491">
    <property type="component" value="Chromosome"/>
</dbReference>
<dbReference type="EMBL" id="CP009249">
    <property type="protein sequence ID" value="APT92705.1"/>
    <property type="molecule type" value="Genomic_DNA"/>
</dbReference>
<evidence type="ECO:0000313" key="1">
    <source>
        <dbReference type="EMBL" id="APT92705.1"/>
    </source>
</evidence>
<reference evidence="1 2" key="1">
    <citation type="submission" date="2014-08" db="EMBL/GenBank/DDBJ databases">
        <title>Complete genome sequence of Corynebacterium phocae M408/89/1(T)(=DSM 44612(T)), isolated from the common seal (Phoca vitulina).</title>
        <authorList>
            <person name="Ruckert C."/>
            <person name="Albersmeier A."/>
            <person name="Winkler A."/>
            <person name="Kalinowski J."/>
        </authorList>
    </citation>
    <scope>NUCLEOTIDE SEQUENCE [LARGE SCALE GENOMIC DNA]</scope>
    <source>
        <strain evidence="1 2">M408/89/1</strain>
    </source>
</reference>